<dbReference type="OrthoDB" id="1284371at2759"/>
<dbReference type="EMBL" id="JACXVP010000007">
    <property type="protein sequence ID" value="KAG5596504.1"/>
    <property type="molecule type" value="Genomic_DNA"/>
</dbReference>
<reference evidence="2 3" key="1">
    <citation type="submission" date="2020-09" db="EMBL/GenBank/DDBJ databases">
        <title>De no assembly of potato wild relative species, Solanum commersonii.</title>
        <authorList>
            <person name="Cho K."/>
        </authorList>
    </citation>
    <scope>NUCLEOTIDE SEQUENCE [LARGE SCALE GENOMIC DNA]</scope>
    <source>
        <strain evidence="2">LZ3.2</strain>
        <tissue evidence="2">Leaf</tissue>
    </source>
</reference>
<keyword evidence="1" id="KW-0472">Membrane</keyword>
<proteinExistence type="predicted"/>
<keyword evidence="1" id="KW-0812">Transmembrane</keyword>
<name>A0A9J5YAC8_SOLCO</name>
<evidence type="ECO:0000313" key="3">
    <source>
        <dbReference type="Proteomes" id="UP000824120"/>
    </source>
</evidence>
<keyword evidence="1" id="KW-1133">Transmembrane helix</keyword>
<keyword evidence="3" id="KW-1185">Reference proteome</keyword>
<sequence>MANENLNKLCMDESDPMLNVVVKCKHEILDKEDVDQRSSFILSRLVGKINELEQELCIRHVHIDNLRRLNRRWKWCRFNRKILLCILICVVAMFINNQYVQG</sequence>
<organism evidence="2 3">
    <name type="scientific">Solanum commersonii</name>
    <name type="common">Commerson's wild potato</name>
    <name type="synonym">Commerson's nightshade</name>
    <dbReference type="NCBI Taxonomy" id="4109"/>
    <lineage>
        <taxon>Eukaryota</taxon>
        <taxon>Viridiplantae</taxon>
        <taxon>Streptophyta</taxon>
        <taxon>Embryophyta</taxon>
        <taxon>Tracheophyta</taxon>
        <taxon>Spermatophyta</taxon>
        <taxon>Magnoliopsida</taxon>
        <taxon>eudicotyledons</taxon>
        <taxon>Gunneridae</taxon>
        <taxon>Pentapetalae</taxon>
        <taxon>asterids</taxon>
        <taxon>lamiids</taxon>
        <taxon>Solanales</taxon>
        <taxon>Solanaceae</taxon>
        <taxon>Solanoideae</taxon>
        <taxon>Solaneae</taxon>
        <taxon>Solanum</taxon>
    </lineage>
</organism>
<dbReference type="Proteomes" id="UP000824120">
    <property type="component" value="Chromosome 7"/>
</dbReference>
<dbReference type="AlphaFoldDB" id="A0A9J5YAC8"/>
<gene>
    <name evidence="2" type="ORF">H5410_037736</name>
</gene>
<comment type="caution">
    <text evidence="2">The sequence shown here is derived from an EMBL/GenBank/DDBJ whole genome shotgun (WGS) entry which is preliminary data.</text>
</comment>
<accession>A0A9J5YAC8</accession>
<evidence type="ECO:0000313" key="2">
    <source>
        <dbReference type="EMBL" id="KAG5596504.1"/>
    </source>
</evidence>
<protein>
    <submittedName>
        <fullName evidence="2">Uncharacterized protein</fullName>
    </submittedName>
</protein>
<evidence type="ECO:0000256" key="1">
    <source>
        <dbReference type="SAM" id="Phobius"/>
    </source>
</evidence>
<feature type="transmembrane region" description="Helical" evidence="1">
    <location>
        <begin position="82"/>
        <end position="100"/>
    </location>
</feature>